<dbReference type="SMART" id="SM00975">
    <property type="entry name" value="Telomerase_RBD"/>
    <property type="match status" value="1"/>
</dbReference>
<dbReference type="FunFam" id="1.10.357.90:FF:000001">
    <property type="entry name" value="Telomerase reverse transcriptase"/>
    <property type="match status" value="1"/>
</dbReference>
<evidence type="ECO:0000256" key="14">
    <source>
        <dbReference type="ARBA" id="ARBA00048173"/>
    </source>
</evidence>
<evidence type="ECO:0000313" key="18">
    <source>
        <dbReference type="Ensembl" id="ENSEBUP00000009928.1"/>
    </source>
</evidence>
<dbReference type="GeneTree" id="ENSGT00390000018531"/>
<feature type="domain" description="Reverse transcriptase" evidence="17">
    <location>
        <begin position="751"/>
        <end position="1080"/>
    </location>
</feature>
<dbReference type="Gene3D" id="1.10.132.70">
    <property type="match status" value="1"/>
</dbReference>
<keyword evidence="12" id="KW-0687">Ribonucleoprotein</keyword>
<name>A0A8C4Q4L0_EPTBU</name>
<evidence type="ECO:0000313" key="19">
    <source>
        <dbReference type="Proteomes" id="UP000694388"/>
    </source>
</evidence>
<dbReference type="InterPro" id="IPR003545">
    <property type="entry name" value="Telomerase_RT"/>
</dbReference>
<dbReference type="InterPro" id="IPR021891">
    <property type="entry name" value="Telomerase_RBD"/>
</dbReference>
<evidence type="ECO:0000256" key="16">
    <source>
        <dbReference type="SAM" id="MobiDB-lite"/>
    </source>
</evidence>
<evidence type="ECO:0000256" key="2">
    <source>
        <dbReference type="ARBA" id="ARBA00012493"/>
    </source>
</evidence>
<dbReference type="GO" id="GO:0070034">
    <property type="term" value="F:telomerase RNA binding"/>
    <property type="evidence" value="ECO:0007669"/>
    <property type="project" value="TreeGrafter"/>
</dbReference>
<dbReference type="GO" id="GO:0046872">
    <property type="term" value="F:metal ion binding"/>
    <property type="evidence" value="ECO:0007669"/>
    <property type="project" value="UniProtKB-KW"/>
</dbReference>
<dbReference type="Pfam" id="PF12009">
    <property type="entry name" value="Telomerase_RBD"/>
    <property type="match status" value="1"/>
</dbReference>
<dbReference type="PANTHER" id="PTHR12066:SF0">
    <property type="entry name" value="TELOMERASE REVERSE TRANSCRIPTASE"/>
    <property type="match status" value="1"/>
</dbReference>
<dbReference type="GO" id="GO:0042162">
    <property type="term" value="F:telomeric DNA binding"/>
    <property type="evidence" value="ECO:0007669"/>
    <property type="project" value="TreeGrafter"/>
</dbReference>
<dbReference type="PROSITE" id="PS50878">
    <property type="entry name" value="RT_POL"/>
    <property type="match status" value="1"/>
</dbReference>
<dbReference type="InterPro" id="IPR049139">
    <property type="entry name" value="TERT_C"/>
</dbReference>
<keyword evidence="5 15" id="KW-0808">Transferase</keyword>
<evidence type="ECO:0000256" key="6">
    <source>
        <dbReference type="ARBA" id="ARBA00022695"/>
    </source>
</evidence>
<dbReference type="AlphaFoldDB" id="A0A8C4Q4L0"/>
<feature type="region of interest" description="Disordered" evidence="16">
    <location>
        <begin position="472"/>
        <end position="495"/>
    </location>
</feature>
<dbReference type="GO" id="GO:0000333">
    <property type="term" value="C:telomerase catalytic core complex"/>
    <property type="evidence" value="ECO:0007669"/>
    <property type="project" value="TreeGrafter"/>
</dbReference>
<evidence type="ECO:0000256" key="13">
    <source>
        <dbReference type="ARBA" id="ARBA00032044"/>
    </source>
</evidence>
<evidence type="ECO:0000259" key="17">
    <source>
        <dbReference type="PROSITE" id="PS50878"/>
    </source>
</evidence>
<evidence type="ECO:0000256" key="15">
    <source>
        <dbReference type="RuleBase" id="RU365061"/>
    </source>
</evidence>
<keyword evidence="8 15" id="KW-0460">Magnesium</keyword>
<proteinExistence type="inferred from homology"/>
<reference evidence="18" key="1">
    <citation type="submission" date="2025-08" db="UniProtKB">
        <authorList>
            <consortium name="Ensembl"/>
        </authorList>
    </citation>
    <scope>IDENTIFICATION</scope>
</reference>
<keyword evidence="10 15" id="KW-0695">RNA-directed DNA polymerase</keyword>
<dbReference type="Proteomes" id="UP000694388">
    <property type="component" value="Unplaced"/>
</dbReference>
<evidence type="ECO:0000256" key="8">
    <source>
        <dbReference type="ARBA" id="ARBA00022842"/>
    </source>
</evidence>
<feature type="region of interest" description="Disordered" evidence="16">
    <location>
        <begin position="435"/>
        <end position="454"/>
    </location>
</feature>
<dbReference type="Ensembl" id="ENSEBUT00000010461.1">
    <property type="protein sequence ID" value="ENSEBUP00000009928.1"/>
    <property type="gene ID" value="ENSEBUG00000006378.1"/>
</dbReference>
<dbReference type="GO" id="GO:0003720">
    <property type="term" value="F:telomerase activity"/>
    <property type="evidence" value="ECO:0007669"/>
    <property type="project" value="InterPro"/>
</dbReference>
<keyword evidence="6 15" id="KW-0548">Nucleotidyltransferase</keyword>
<keyword evidence="9 15" id="KW-0779">Telomere</keyword>
<dbReference type="GO" id="GO:0007004">
    <property type="term" value="P:telomere maintenance via telomerase"/>
    <property type="evidence" value="ECO:0007669"/>
    <property type="project" value="TreeGrafter"/>
</dbReference>
<accession>A0A8C4Q4L0</accession>
<evidence type="ECO:0000256" key="4">
    <source>
        <dbReference type="ARBA" id="ARBA00022454"/>
    </source>
</evidence>
<evidence type="ECO:0000256" key="11">
    <source>
        <dbReference type="ARBA" id="ARBA00023242"/>
    </source>
</evidence>
<dbReference type="PANTHER" id="PTHR12066">
    <property type="entry name" value="TELOMERASE REVERSE TRANSCRIPTASE"/>
    <property type="match status" value="1"/>
</dbReference>
<evidence type="ECO:0000256" key="12">
    <source>
        <dbReference type="ARBA" id="ARBA00023274"/>
    </source>
</evidence>
<keyword evidence="11 15" id="KW-0539">Nucleus</keyword>
<evidence type="ECO:0000256" key="9">
    <source>
        <dbReference type="ARBA" id="ARBA00022895"/>
    </source>
</evidence>
<comment type="subcellular location">
    <subcellularLocation>
        <location evidence="15">Nucleus</location>
    </subcellularLocation>
    <subcellularLocation>
        <location evidence="15">Chromosome</location>
        <location evidence="15">Telomere</location>
    </subcellularLocation>
</comment>
<evidence type="ECO:0000256" key="10">
    <source>
        <dbReference type="ARBA" id="ARBA00022918"/>
    </source>
</evidence>
<comment type="catalytic activity">
    <reaction evidence="14 15">
        <text>DNA(n) + a 2'-deoxyribonucleoside 5'-triphosphate = DNA(n+1) + diphosphate</text>
        <dbReference type="Rhea" id="RHEA:22508"/>
        <dbReference type="Rhea" id="RHEA-COMP:17339"/>
        <dbReference type="Rhea" id="RHEA-COMP:17340"/>
        <dbReference type="ChEBI" id="CHEBI:33019"/>
        <dbReference type="ChEBI" id="CHEBI:61560"/>
        <dbReference type="ChEBI" id="CHEBI:173112"/>
        <dbReference type="EC" id="2.7.7.49"/>
    </reaction>
</comment>
<dbReference type="Gene3D" id="1.10.357.90">
    <property type="match status" value="1"/>
</dbReference>
<keyword evidence="19" id="KW-1185">Reference proteome</keyword>
<protein>
    <recommendedName>
        <fullName evidence="3 15">Telomerase reverse transcriptase</fullName>
        <ecNumber evidence="2 15">2.7.7.49</ecNumber>
    </recommendedName>
    <alternativeName>
        <fullName evidence="13 15">Telomerase catalytic subunit</fullName>
    </alternativeName>
</protein>
<keyword evidence="7 15" id="KW-0479">Metal-binding</keyword>
<dbReference type="EC" id="2.7.7.49" evidence="2 15"/>
<dbReference type="Pfam" id="PF21399">
    <property type="entry name" value="TERT_C"/>
    <property type="match status" value="1"/>
</dbReference>
<evidence type="ECO:0000256" key="7">
    <source>
        <dbReference type="ARBA" id="ARBA00022723"/>
    </source>
</evidence>
<dbReference type="SUPFAM" id="SSF56672">
    <property type="entry name" value="DNA/RNA polymerases"/>
    <property type="match status" value="1"/>
</dbReference>
<sequence length="1276" mass="143948">MAGKRDVKGSSFKAAGVLRILRPLYRRCCFFLEFLSDLESQVAGAFRILEENDGSAYENLVRSLIVCVPKGARNLPASMTAEQVFSQTELVFHVLQRLCSRNCRNVISFGYVPVSEHRGPAIDPACSISYVHRNTTTALLAESSLWNVLFARIGDQLALYLLEECALYRFVPPACAYQICGAPLYDLTRTAAPTLPKRKGFQHILQCCADAAKRRKHGDECTAKAGGTTGRKAIKRQQEMRVDPSTVKKPRLIGQLEQNGASVTANTRYLPGQTKLSLHRFEHHGGGSCGRGGGGSCTIISGEKGHLKVQQSNRKVPGADLKDSRSANPECFSWARLLYSKNLREAFWKNHPLNKLGCANKDAEALLRMVFGLDVTQKGNKNLAQKRSRKHLRLPKRFVQMKGMFAQILQNHKKCPYRVLLSRYCPVRLRNPLKMRQHNGASTKGLGNDSRGEKKERYVNCDSDLCASPTSNALGSTSTKDGPLRSTDTEPPRRTDWRHCVQQLLGGPKGKSTKHPIGQVVKPFLDSSCSRQEISSKSVNSNLLSAPGEKTGPNAHCSTQSSSAAFPALALPLEHSHTVSACIPISQRFPTHKMRRCQWLLSQHSDPASVYGFLRAILLRVLPVEAWGSPHNRRRFLQILKTCLRLGRLESLGIKELCHSMRTNDCSWLQLGHRLVSPSEHCKREEILQKFFTWVMQDFVMVLLSSFFYITETMFQRNKIFFYRKSVWCYLHSIAIRQYLSKGMLKPIAVEEWEAMTRAGHPEVSRLRFVPKRKGFRPILKSPVTAKRLNKKASILKYQIQSLFDILNYKVAQRPELLGSSVLGLDAVFCRWRDFATHWRNIGSQKPLYFVKVDVEGAYDSIPRQKVFEVVSNLLESGKHNTYLKRRYASIWATSQGSLRRSFTQNVSTLKDFLPIIKQFVSDLQVRTSLRNAIVVEQALHEEKSSSDLFACFQKMYNTVISIGQKMYRQCCGVPQGSQLSALLCSACYAEMEHKFFPDIDRDGFIIRLIDDFLLVTPHLHLATYFLSTLQSGVPEYGCRCSIHKTVVNFSPDQDVGRAASGGARVLPLHCLFPWCGLLFDTRTLEVYSDYSGYVGVSMRSTLTIHSCGPPGNTMRNKLLKVLKLKCHKLFLDLQLNSVRTVLFNVYKILLLQAYRFHACVCQLPGRQHIFKNPGFFLDVVADSANCCLDMVRLRNHGQFHEVDTLGVLRTEIFDWLCSHAFATKLSKHHPMYAPILKALSQAQQQAEQMLAPGLHLLLGSITQPILHKDFSLLLD</sequence>
<evidence type="ECO:0000256" key="3">
    <source>
        <dbReference type="ARBA" id="ARBA00016182"/>
    </source>
</evidence>
<keyword evidence="4 15" id="KW-0158">Chromosome</keyword>
<evidence type="ECO:0000256" key="1">
    <source>
        <dbReference type="ARBA" id="ARBA00008001"/>
    </source>
</evidence>
<dbReference type="InterPro" id="IPR000477">
    <property type="entry name" value="RT_dom"/>
</dbReference>
<dbReference type="PRINTS" id="PR01365">
    <property type="entry name" value="TELOMERASERT"/>
</dbReference>
<dbReference type="GO" id="GO:0000781">
    <property type="term" value="C:chromosome, telomeric region"/>
    <property type="evidence" value="ECO:0007669"/>
    <property type="project" value="UniProtKB-SubCell"/>
</dbReference>
<reference evidence="18" key="2">
    <citation type="submission" date="2025-09" db="UniProtKB">
        <authorList>
            <consortium name="Ensembl"/>
        </authorList>
    </citation>
    <scope>IDENTIFICATION</scope>
</reference>
<comment type="similarity">
    <text evidence="1 15">Belongs to the reverse transcriptase family. Telomerase subfamily.</text>
</comment>
<dbReference type="InterPro" id="IPR043502">
    <property type="entry name" value="DNA/RNA_pol_sf"/>
</dbReference>
<dbReference type="OMA" id="HERIGDD"/>
<evidence type="ECO:0000256" key="5">
    <source>
        <dbReference type="ARBA" id="ARBA00022679"/>
    </source>
</evidence>
<organism evidence="18 19">
    <name type="scientific">Eptatretus burgeri</name>
    <name type="common">Inshore hagfish</name>
    <dbReference type="NCBI Taxonomy" id="7764"/>
    <lineage>
        <taxon>Eukaryota</taxon>
        <taxon>Metazoa</taxon>
        <taxon>Chordata</taxon>
        <taxon>Craniata</taxon>
        <taxon>Vertebrata</taxon>
        <taxon>Cyclostomata</taxon>
        <taxon>Myxini</taxon>
        <taxon>Myxiniformes</taxon>
        <taxon>Myxinidae</taxon>
        <taxon>Eptatretinae</taxon>
        <taxon>Eptatretus</taxon>
    </lineage>
</organism>
<dbReference type="CDD" id="cd01648">
    <property type="entry name" value="TERT"/>
    <property type="match status" value="1"/>
</dbReference>
<comment type="function">
    <text evidence="15">Telomerase is a ribonucleoprotein enzyme essential for the replication of chromosome termini in most eukaryotes. It elongates telomeres. It is a reverse transcriptase that adds simple sequence repeats to chromosome ends by copying a template sequence within the RNA component of the enzyme.</text>
</comment>